<protein>
    <submittedName>
        <fullName evidence="1">Galactose oxidase, central domain protein</fullName>
    </submittedName>
</protein>
<name>M3H0B3_LEPIR</name>
<proteinExistence type="predicted"/>
<dbReference type="InterPro" id="IPR015915">
    <property type="entry name" value="Kelch-typ_b-propeller"/>
</dbReference>
<dbReference type="BioCyc" id="LINT1001599:G11K9-2894-MONOMER"/>
<dbReference type="InterPro" id="IPR006652">
    <property type="entry name" value="Kelch_1"/>
</dbReference>
<dbReference type="AlphaFoldDB" id="M3H0B3"/>
<gene>
    <name evidence="1" type="ORF">LEP1GSC151_1953</name>
</gene>
<dbReference type="Proteomes" id="UP000011776">
    <property type="component" value="Unassembled WGS sequence"/>
</dbReference>
<organism evidence="1 2">
    <name type="scientific">Leptospira interrogans serovar Grippotyphosa str. LT2186</name>
    <dbReference type="NCBI Taxonomy" id="1001599"/>
    <lineage>
        <taxon>Bacteria</taxon>
        <taxon>Pseudomonadati</taxon>
        <taxon>Spirochaetota</taxon>
        <taxon>Spirochaetia</taxon>
        <taxon>Leptospirales</taxon>
        <taxon>Leptospiraceae</taxon>
        <taxon>Leptospira</taxon>
    </lineage>
</organism>
<dbReference type="PROSITE" id="PS51257">
    <property type="entry name" value="PROKAR_LIPOPROTEIN"/>
    <property type="match status" value="1"/>
</dbReference>
<evidence type="ECO:0000313" key="1">
    <source>
        <dbReference type="EMBL" id="EMG12453.1"/>
    </source>
</evidence>
<dbReference type="PANTHER" id="PTHR45632">
    <property type="entry name" value="LD33804P"/>
    <property type="match status" value="1"/>
</dbReference>
<dbReference type="SUPFAM" id="SSF50965">
    <property type="entry name" value="Galactose oxidase, central domain"/>
    <property type="match status" value="1"/>
</dbReference>
<dbReference type="InterPro" id="IPR011043">
    <property type="entry name" value="Gal_Oxase/kelch_b-propeller"/>
</dbReference>
<evidence type="ECO:0000313" key="2">
    <source>
        <dbReference type="Proteomes" id="UP000011776"/>
    </source>
</evidence>
<accession>M3H0B3</accession>
<dbReference type="Gene3D" id="2.120.10.80">
    <property type="entry name" value="Kelch-type beta propeller"/>
    <property type="match status" value="2"/>
</dbReference>
<comment type="caution">
    <text evidence="1">The sequence shown here is derived from an EMBL/GenBank/DDBJ whole genome shotgun (WGS) entry which is preliminary data.</text>
</comment>
<dbReference type="EMBL" id="AFME02000092">
    <property type="protein sequence ID" value="EMG12453.1"/>
    <property type="molecule type" value="Genomic_DNA"/>
</dbReference>
<reference evidence="1 2" key="1">
    <citation type="submission" date="2013-02" db="EMBL/GenBank/DDBJ databases">
        <authorList>
            <person name="Harkins D.M."/>
            <person name="Durkin A.S."/>
            <person name="Brinkac L.M."/>
            <person name="Haft D.H."/>
            <person name="Selengut J.D."/>
            <person name="Sanka R."/>
            <person name="DePew J."/>
            <person name="Purushe J."/>
            <person name="Tulsiani S.M."/>
            <person name="Graham G.C."/>
            <person name="Burns M.-A."/>
            <person name="Dohnt M.F."/>
            <person name="Smythe L.D."/>
            <person name="McKay D.B."/>
            <person name="Craig S.B."/>
            <person name="Vinetz J.M."/>
            <person name="Sutton G.G."/>
            <person name="Nierman W.C."/>
            <person name="Fouts D.E."/>
        </authorList>
    </citation>
    <scope>NUCLEOTIDE SEQUENCE [LARGE SCALE GENOMIC DNA]</scope>
    <source>
        <strain evidence="1 2">LT2186</strain>
    </source>
</reference>
<sequence>MQITKALTIFLVSIGCLVFGTCNEQNSDENKTLLSILEASSTNLSVNPTMINTQNMSVNPEPEPEPEPPWDGVGWGIRKNFPWYGRNGAVTFAINGKGYLAGGVSYYGFQNDLWEYDPTTDSWMQKANIPSPVGYRHASGFALNGKGYYGLGIDNNSTLYKNWREYNPITNQWVSKLNFPGPARFGAVSFTIGNKGYLGTGSTTDISDGNNVKSDFWEYNPTTDSWRKIAGLPTVNRRVYATSFVIGTTGYVGGGSPDDVKNASLQDFWKYQPVEGQPGTWAQISSLPAKRTDMLGFSLWGVGIVGGGSEIELWSYHPSTDSWQREVNLPYFPYDSLIFRSVFTIGDYAYGIVGQKVYQFYKIPPGQ</sequence>
<dbReference type="Pfam" id="PF01344">
    <property type="entry name" value="Kelch_1"/>
    <property type="match status" value="1"/>
</dbReference>